<feature type="transmembrane region" description="Helical" evidence="2">
    <location>
        <begin position="133"/>
        <end position="156"/>
    </location>
</feature>
<proteinExistence type="predicted"/>
<accession>A0A9P6UYJ2</accession>
<feature type="transmembrane region" description="Helical" evidence="2">
    <location>
        <begin position="324"/>
        <end position="351"/>
    </location>
</feature>
<comment type="caution">
    <text evidence="3">The sequence shown here is derived from an EMBL/GenBank/DDBJ whole genome shotgun (WGS) entry which is preliminary data.</text>
</comment>
<feature type="compositionally biased region" description="Basic and acidic residues" evidence="1">
    <location>
        <begin position="682"/>
        <end position="693"/>
    </location>
</feature>
<keyword evidence="4" id="KW-1185">Reference proteome</keyword>
<feature type="region of interest" description="Disordered" evidence="1">
    <location>
        <begin position="495"/>
        <end position="598"/>
    </location>
</feature>
<evidence type="ECO:0000256" key="2">
    <source>
        <dbReference type="SAM" id="Phobius"/>
    </source>
</evidence>
<feature type="compositionally biased region" description="Low complexity" evidence="1">
    <location>
        <begin position="582"/>
        <end position="598"/>
    </location>
</feature>
<feature type="region of interest" description="Disordered" evidence="1">
    <location>
        <begin position="454"/>
        <end position="475"/>
    </location>
</feature>
<feature type="region of interest" description="Disordered" evidence="1">
    <location>
        <begin position="401"/>
        <end position="439"/>
    </location>
</feature>
<evidence type="ECO:0000313" key="3">
    <source>
        <dbReference type="EMBL" id="KAG0326100.1"/>
    </source>
</evidence>
<sequence length="824" mass="89971">MSAKTPTATLAATFTSAVLSATNTPLVPTAISTFTNTVLSPFSSPFASPDGTISRDNISSNQFLCDWIRSASDCRDADFIRYLLIVSSAMHGIVFLFGFWLLTYRNRGLNGKIVTELFTKVGSGIRPKPMDCIVFFTGIASLVKVGVNIPLILDIWKHMLWLRITIEQIYWIIVAIGFSSYFVGLLYAMPVTTRQGGFAVYQPETTFNSQPLRPIHVLTPTTAQKNFVLLMGAVYPTVFAAGVGVASAALAQMPGYEELSNTLLIVQYLNWVLILWTMAVMFFYYGLKYTFILRANIIIAEAALKAPRAAFGISNLRSSSPARFLFVQLQITGFGGSAVTLLAGSLCMIWALCRRKILAMSEDQLPHTMAFFWTCAIAVAYFVIMALIAVQSVRSRRRGLHGQVSSMTSSSSPGSGQKTTSAVAKSPYSSHNHKVRAESEVRLALKTSSDFGTLRSEDSMEKGGYGTSSPLELSDGHYRHDPITAAALVEASRHFSEDTSNEFQTNRQESELGNMAITDSPARPFRIKAQNTGMSDNSDATFGRRGSDSTFTVGNSRQCLRSQPDPHHNVYGGRPTRPFSPPVQSSSTSSSSSSPSFPLIAMRSSSRVSSGSNNKYCSSDEHYLSAASDRQHSQAVSQLSHSSSSLTACSESQTLSTGSLKDDKHSGFTTVPDGYAMSAPERSYRSAERDNRSATRRQPPAQQPLFQSARQQQPKTYEEQPFRSLKYQVSGSSLSPPPRAKRLANTPRSAESPVVLPSSPLVTHSPAQIRNTFISADVYQEGSPSSVYSDMPRHGGGVRRKSIKDEDEALAKEPNWPLPPSLTL</sequence>
<name>A0A9P6UYJ2_9FUNG</name>
<feature type="region of interest" description="Disordered" evidence="1">
    <location>
        <begin position="783"/>
        <end position="824"/>
    </location>
</feature>
<feature type="compositionally biased region" description="Polar residues" evidence="1">
    <location>
        <begin position="548"/>
        <end position="561"/>
    </location>
</feature>
<organism evidence="3 4">
    <name type="scientific">Dissophora globulifera</name>
    <dbReference type="NCBI Taxonomy" id="979702"/>
    <lineage>
        <taxon>Eukaryota</taxon>
        <taxon>Fungi</taxon>
        <taxon>Fungi incertae sedis</taxon>
        <taxon>Mucoromycota</taxon>
        <taxon>Mortierellomycotina</taxon>
        <taxon>Mortierellomycetes</taxon>
        <taxon>Mortierellales</taxon>
        <taxon>Mortierellaceae</taxon>
        <taxon>Dissophora</taxon>
    </lineage>
</organism>
<keyword evidence="2" id="KW-1133">Transmembrane helix</keyword>
<protein>
    <submittedName>
        <fullName evidence="3">Uncharacterized protein</fullName>
    </submittedName>
</protein>
<keyword evidence="2" id="KW-0472">Membrane</keyword>
<dbReference type="OrthoDB" id="2131431at2759"/>
<dbReference type="EMBL" id="JAAAIP010000092">
    <property type="protein sequence ID" value="KAG0326100.1"/>
    <property type="molecule type" value="Genomic_DNA"/>
</dbReference>
<gene>
    <name evidence="3" type="ORF">BGZ99_010155</name>
</gene>
<evidence type="ECO:0000313" key="4">
    <source>
        <dbReference type="Proteomes" id="UP000738325"/>
    </source>
</evidence>
<evidence type="ECO:0000256" key="1">
    <source>
        <dbReference type="SAM" id="MobiDB-lite"/>
    </source>
</evidence>
<feature type="compositionally biased region" description="Polar residues" evidence="1">
    <location>
        <begin position="529"/>
        <end position="540"/>
    </location>
</feature>
<keyword evidence="2" id="KW-0812">Transmembrane</keyword>
<feature type="transmembrane region" description="Helical" evidence="2">
    <location>
        <begin position="268"/>
        <end position="287"/>
    </location>
</feature>
<feature type="compositionally biased region" description="Low complexity" evidence="1">
    <location>
        <begin position="402"/>
        <end position="421"/>
    </location>
</feature>
<feature type="transmembrane region" description="Helical" evidence="2">
    <location>
        <begin position="168"/>
        <end position="188"/>
    </location>
</feature>
<feature type="transmembrane region" description="Helical" evidence="2">
    <location>
        <begin position="371"/>
        <end position="390"/>
    </location>
</feature>
<reference evidence="3" key="1">
    <citation type="journal article" date="2020" name="Fungal Divers.">
        <title>Resolving the Mortierellaceae phylogeny through synthesis of multi-gene phylogenetics and phylogenomics.</title>
        <authorList>
            <person name="Vandepol N."/>
            <person name="Liber J."/>
            <person name="Desiro A."/>
            <person name="Na H."/>
            <person name="Kennedy M."/>
            <person name="Barry K."/>
            <person name="Grigoriev I.V."/>
            <person name="Miller A.N."/>
            <person name="O'Donnell K."/>
            <person name="Stajich J.E."/>
            <person name="Bonito G."/>
        </authorList>
    </citation>
    <scope>NUCLEOTIDE SEQUENCE</scope>
    <source>
        <strain evidence="3">REB-010B</strain>
    </source>
</reference>
<feature type="compositionally biased region" description="Polar residues" evidence="1">
    <location>
        <begin position="704"/>
        <end position="715"/>
    </location>
</feature>
<feature type="transmembrane region" description="Helical" evidence="2">
    <location>
        <begin position="79"/>
        <end position="102"/>
    </location>
</feature>
<feature type="region of interest" description="Disordered" evidence="1">
    <location>
        <begin position="655"/>
        <end position="759"/>
    </location>
</feature>
<feature type="transmembrane region" description="Helical" evidence="2">
    <location>
        <begin position="227"/>
        <end position="248"/>
    </location>
</feature>
<dbReference type="AlphaFoldDB" id="A0A9P6UYJ2"/>
<dbReference type="Proteomes" id="UP000738325">
    <property type="component" value="Unassembled WGS sequence"/>
</dbReference>